<organism evidence="2 3">
    <name type="scientific">Henosepilachna vigintioctopunctata</name>
    <dbReference type="NCBI Taxonomy" id="420089"/>
    <lineage>
        <taxon>Eukaryota</taxon>
        <taxon>Metazoa</taxon>
        <taxon>Ecdysozoa</taxon>
        <taxon>Arthropoda</taxon>
        <taxon>Hexapoda</taxon>
        <taxon>Insecta</taxon>
        <taxon>Pterygota</taxon>
        <taxon>Neoptera</taxon>
        <taxon>Endopterygota</taxon>
        <taxon>Coleoptera</taxon>
        <taxon>Polyphaga</taxon>
        <taxon>Cucujiformia</taxon>
        <taxon>Coccinelloidea</taxon>
        <taxon>Coccinellidae</taxon>
        <taxon>Epilachninae</taxon>
        <taxon>Epilachnini</taxon>
        <taxon>Henosepilachna</taxon>
    </lineage>
</organism>
<dbReference type="EMBL" id="JARQZJ010000062">
    <property type="protein sequence ID" value="KAK9879492.1"/>
    <property type="molecule type" value="Genomic_DNA"/>
</dbReference>
<dbReference type="AlphaFoldDB" id="A0AAW1U748"/>
<name>A0AAW1U748_9CUCU</name>
<evidence type="ECO:0000256" key="1">
    <source>
        <dbReference type="SAM" id="MobiDB-lite"/>
    </source>
</evidence>
<evidence type="ECO:0000313" key="2">
    <source>
        <dbReference type="EMBL" id="KAK9879492.1"/>
    </source>
</evidence>
<sequence length="66" mass="6959">MFVPIEGGEEEAIASGGPPPVSTNTGTRHKQRGRKFGASGSLSDSSSSVKRQVSEKININLLIMIC</sequence>
<feature type="region of interest" description="Disordered" evidence="1">
    <location>
        <begin position="1"/>
        <end position="51"/>
    </location>
</feature>
<reference evidence="2 3" key="1">
    <citation type="submission" date="2023-03" db="EMBL/GenBank/DDBJ databases">
        <title>Genome insight into feeding habits of ladybird beetles.</title>
        <authorList>
            <person name="Li H.-S."/>
            <person name="Huang Y.-H."/>
            <person name="Pang H."/>
        </authorList>
    </citation>
    <scope>NUCLEOTIDE SEQUENCE [LARGE SCALE GENOMIC DNA]</scope>
    <source>
        <strain evidence="2">SYSU_2023b</strain>
        <tissue evidence="2">Whole body</tissue>
    </source>
</reference>
<gene>
    <name evidence="2" type="ORF">WA026_006562</name>
</gene>
<comment type="caution">
    <text evidence="2">The sequence shown here is derived from an EMBL/GenBank/DDBJ whole genome shotgun (WGS) entry which is preliminary data.</text>
</comment>
<evidence type="ECO:0000313" key="3">
    <source>
        <dbReference type="Proteomes" id="UP001431783"/>
    </source>
</evidence>
<keyword evidence="3" id="KW-1185">Reference proteome</keyword>
<proteinExistence type="predicted"/>
<feature type="compositionally biased region" description="Low complexity" evidence="1">
    <location>
        <begin position="39"/>
        <end position="48"/>
    </location>
</feature>
<accession>A0AAW1U748</accession>
<protein>
    <submittedName>
        <fullName evidence="2">Uncharacterized protein</fullName>
    </submittedName>
</protein>
<dbReference type="Proteomes" id="UP001431783">
    <property type="component" value="Unassembled WGS sequence"/>
</dbReference>